<dbReference type="Proteomes" id="UP000319138">
    <property type="component" value="Unassembled WGS sequence"/>
</dbReference>
<dbReference type="Pfam" id="PF18668">
    <property type="entry name" value="Tail_spike_N"/>
    <property type="match status" value="1"/>
</dbReference>
<proteinExistence type="predicted"/>
<feature type="domain" description="Tail spike TSP1/Gp66 N-terminal" evidence="2">
    <location>
        <begin position="75"/>
        <end position="132"/>
    </location>
</feature>
<evidence type="ECO:0000259" key="1">
    <source>
        <dbReference type="Pfam" id="PF13472"/>
    </source>
</evidence>
<dbReference type="Gene3D" id="2.10.10.80">
    <property type="match status" value="1"/>
</dbReference>
<dbReference type="AlphaFoldDB" id="A0A556RT46"/>
<gene>
    <name evidence="3" type="ORF">FPQ14_02045</name>
</gene>
<accession>A0A556RT46</accession>
<dbReference type="Gene3D" id="3.40.50.1110">
    <property type="entry name" value="SGNH hydrolase"/>
    <property type="match status" value="1"/>
</dbReference>
<feature type="domain" description="SGNH hydrolase-type esterase" evidence="1">
    <location>
        <begin position="200"/>
        <end position="400"/>
    </location>
</feature>
<dbReference type="InterPro" id="IPR040775">
    <property type="entry name" value="Tail_spike_N"/>
</dbReference>
<dbReference type="EMBL" id="VMHL01000001">
    <property type="protein sequence ID" value="TSJ92059.1"/>
    <property type="molecule type" value="Genomic_DNA"/>
</dbReference>
<protein>
    <submittedName>
        <fullName evidence="3">SGNH/GDSL hydrolase family protein</fullName>
    </submittedName>
</protein>
<evidence type="ECO:0000313" key="3">
    <source>
        <dbReference type="EMBL" id="TSJ92059.1"/>
    </source>
</evidence>
<sequence>MNNNATTEALNNVQDYAPDVPEWRPVRLIMRNDTVGGGLNGNLNKPIIDLAKCMAYIKKQNEDITQQAKTGFVLLSSFENGATLTLKNELLLYKANGQYYRWTGDLPKIVEADNTPQSTGGIGGRAWGSVGDSSLRNELLQNDGAKIIGHKNGTVDSALAENENNIFNLKNNILQNSDKGNVLLKIGANIANNNNCLIVVYGDSTTDGTGTSGWTQNPVDSANNAIGGIDHNAQAPNSWPVKLNSILQDMFGKCINVKNAGYGGRDIYSGWAFRNYKTAVLNTYGKPDYVIVAFGLNDVAYPDFSVKTFDDEYEKLLNLIIENGSIPILATPDPVSDNHRTPLKVQGTACNIIKDIAKRKGLTVLDLNSFLLTWQFKRRNNARWGYHQPDRLHFTNHGHAMKATYVAKEISGIVYSLENGDKIPAWTFSQTLPTEFINTINNFFSGCLQFKSYSVKQKIITGYIWVERDSFLTYYSVNRDIDAMSSSNNYPLIKLTNLSNNGTIERPVYFGDAGQDDNIMLSEMPLAVGALSAGLNKIEYITPQLRSELQVGYFSIRSLQQKFKAINPSGLNYFGSGSLQVGYELFTDIDEFHFYNYNNMKMQLTIPKSSGFLFLISRVCSKYSDLTLKDAHAGLMIFRNDDNSIGLNEILFDMSGSISCRELAKTAKKDVYKDNCVINYNTFINENNRHEIRINADGVNVIAYTHDSSERPLLSGGTIGGFYYDRSKVTNEMISSSFINVYYS</sequence>
<dbReference type="InterPro" id="IPR051532">
    <property type="entry name" value="Ester_Hydrolysis_Enzymes"/>
</dbReference>
<dbReference type="RefSeq" id="WP_144187986.1">
    <property type="nucleotide sequence ID" value="NZ_VMHL01000001.1"/>
</dbReference>
<dbReference type="Pfam" id="PF13472">
    <property type="entry name" value="Lipase_GDSL_2"/>
    <property type="match status" value="1"/>
</dbReference>
<dbReference type="CDD" id="cd00229">
    <property type="entry name" value="SGNH_hydrolase"/>
    <property type="match status" value="1"/>
</dbReference>
<comment type="caution">
    <text evidence="3">The sequence shown here is derived from an EMBL/GenBank/DDBJ whole genome shotgun (WGS) entry which is preliminary data.</text>
</comment>
<dbReference type="GO" id="GO:0016788">
    <property type="term" value="F:hydrolase activity, acting on ester bonds"/>
    <property type="evidence" value="ECO:0007669"/>
    <property type="project" value="UniProtKB-ARBA"/>
</dbReference>
<dbReference type="PANTHER" id="PTHR30383">
    <property type="entry name" value="THIOESTERASE 1/PROTEASE 1/LYSOPHOSPHOLIPASE L1"/>
    <property type="match status" value="1"/>
</dbReference>
<evidence type="ECO:0000313" key="4">
    <source>
        <dbReference type="Proteomes" id="UP000319138"/>
    </source>
</evidence>
<dbReference type="SUPFAM" id="SSF52266">
    <property type="entry name" value="SGNH hydrolase"/>
    <property type="match status" value="1"/>
</dbReference>
<name>A0A556RT46_9GAMM</name>
<dbReference type="InterPro" id="IPR013830">
    <property type="entry name" value="SGNH_hydro"/>
</dbReference>
<dbReference type="InterPro" id="IPR036514">
    <property type="entry name" value="SGNH_hydro_sf"/>
</dbReference>
<organism evidence="3 4">
    <name type="scientific">Gilliamella apicola</name>
    <dbReference type="NCBI Taxonomy" id="1196095"/>
    <lineage>
        <taxon>Bacteria</taxon>
        <taxon>Pseudomonadati</taxon>
        <taxon>Pseudomonadota</taxon>
        <taxon>Gammaproteobacteria</taxon>
        <taxon>Orbales</taxon>
        <taxon>Orbaceae</taxon>
        <taxon>Gilliamella</taxon>
    </lineage>
</organism>
<keyword evidence="3" id="KW-0378">Hydrolase</keyword>
<evidence type="ECO:0000259" key="2">
    <source>
        <dbReference type="Pfam" id="PF18668"/>
    </source>
</evidence>
<reference evidence="3 4" key="1">
    <citation type="submission" date="2019-07" db="EMBL/GenBank/DDBJ databases">
        <title>Gilliamella genomes.</title>
        <authorList>
            <person name="Zheng H."/>
        </authorList>
    </citation>
    <scope>NUCLEOTIDE SEQUENCE [LARGE SCALE GENOMIC DNA]</scope>
    <source>
        <strain evidence="3 4">W8131</strain>
    </source>
</reference>